<evidence type="ECO:0000313" key="2">
    <source>
        <dbReference type="Proteomes" id="UP000516437"/>
    </source>
</evidence>
<dbReference type="Proteomes" id="UP000516437">
    <property type="component" value="Chromosome 8"/>
</dbReference>
<sequence>MCRSVCLIAKQEVTQTTRQNGQGCHKNSSKTFKYLFIVIACHIASRGKQLPSKGLIAVACPVPCQGNQVHVLDHP</sequence>
<reference evidence="1 2" key="1">
    <citation type="journal article" date="2019" name="Plant Biotechnol. J.">
        <title>The red bayberry genome and genetic basis of sex determination.</title>
        <authorList>
            <person name="Jia H.M."/>
            <person name="Jia H.J."/>
            <person name="Cai Q.L."/>
            <person name="Wang Y."/>
            <person name="Zhao H.B."/>
            <person name="Yang W.F."/>
            <person name="Wang G.Y."/>
            <person name="Li Y.H."/>
            <person name="Zhan D.L."/>
            <person name="Shen Y.T."/>
            <person name="Niu Q.F."/>
            <person name="Chang L."/>
            <person name="Qiu J."/>
            <person name="Zhao L."/>
            <person name="Xie H.B."/>
            <person name="Fu W.Y."/>
            <person name="Jin J."/>
            <person name="Li X.W."/>
            <person name="Jiao Y."/>
            <person name="Zhou C.C."/>
            <person name="Tu T."/>
            <person name="Chai C.Y."/>
            <person name="Gao J.L."/>
            <person name="Fan L.J."/>
            <person name="van de Weg E."/>
            <person name="Wang J.Y."/>
            <person name="Gao Z.S."/>
        </authorList>
    </citation>
    <scope>NUCLEOTIDE SEQUENCE [LARGE SCALE GENOMIC DNA]</scope>
    <source>
        <tissue evidence="1">Leaves</tissue>
    </source>
</reference>
<protein>
    <submittedName>
        <fullName evidence="1">Uncharacterized protein</fullName>
    </submittedName>
</protein>
<accession>A0A6A1UQR8</accession>
<proteinExistence type="predicted"/>
<name>A0A6A1UQR8_9ROSI</name>
<organism evidence="1 2">
    <name type="scientific">Morella rubra</name>
    <name type="common">Chinese bayberry</name>
    <dbReference type="NCBI Taxonomy" id="262757"/>
    <lineage>
        <taxon>Eukaryota</taxon>
        <taxon>Viridiplantae</taxon>
        <taxon>Streptophyta</taxon>
        <taxon>Embryophyta</taxon>
        <taxon>Tracheophyta</taxon>
        <taxon>Spermatophyta</taxon>
        <taxon>Magnoliopsida</taxon>
        <taxon>eudicotyledons</taxon>
        <taxon>Gunneridae</taxon>
        <taxon>Pentapetalae</taxon>
        <taxon>rosids</taxon>
        <taxon>fabids</taxon>
        <taxon>Fagales</taxon>
        <taxon>Myricaceae</taxon>
        <taxon>Morella</taxon>
    </lineage>
</organism>
<dbReference type="EMBL" id="RXIC02000026">
    <property type="protein sequence ID" value="KAB1202621.1"/>
    <property type="molecule type" value="Genomic_DNA"/>
</dbReference>
<comment type="caution">
    <text evidence="1">The sequence shown here is derived from an EMBL/GenBank/DDBJ whole genome shotgun (WGS) entry which is preliminary data.</text>
</comment>
<evidence type="ECO:0000313" key="1">
    <source>
        <dbReference type="EMBL" id="KAB1202621.1"/>
    </source>
</evidence>
<dbReference type="AlphaFoldDB" id="A0A6A1UQR8"/>
<gene>
    <name evidence="1" type="ORF">CJ030_MR8G005827</name>
</gene>
<keyword evidence="2" id="KW-1185">Reference proteome</keyword>